<comment type="caution">
    <text evidence="2">The sequence shown here is derived from an EMBL/GenBank/DDBJ whole genome shotgun (WGS) entry which is preliminary data.</text>
</comment>
<organism evidence="2 3">
    <name type="scientific">Mycolicibacterium hippocampi</name>
    <dbReference type="NCBI Taxonomy" id="659824"/>
    <lineage>
        <taxon>Bacteria</taxon>
        <taxon>Bacillati</taxon>
        <taxon>Actinomycetota</taxon>
        <taxon>Actinomycetes</taxon>
        <taxon>Mycobacteriales</taxon>
        <taxon>Mycobacteriaceae</taxon>
        <taxon>Mycolicibacterium</taxon>
    </lineage>
</organism>
<feature type="domain" description="AB hydrolase-1" evidence="1">
    <location>
        <begin position="56"/>
        <end position="279"/>
    </location>
</feature>
<dbReference type="SUPFAM" id="SSF53474">
    <property type="entry name" value="alpha/beta-Hydrolases"/>
    <property type="match status" value="1"/>
</dbReference>
<dbReference type="InterPro" id="IPR000073">
    <property type="entry name" value="AB_hydrolase_1"/>
</dbReference>
<dbReference type="Gene3D" id="3.40.50.1820">
    <property type="entry name" value="alpha/beta hydrolase"/>
    <property type="match status" value="1"/>
</dbReference>
<sequence length="302" mass="32636">MSTVGHFRSDAAHDHFVAAYRAAMAELPPYDESLDVPTRFGQVRVYRFAGGPGRPVVLLPGRNASTPMWGANLAGLLAHRTVYSVDLLGEPGMSIQKRPITGSEDQASWFDELLTGLGLRSPHLMGVSFGGWSSANHAVRRRGRVTSLTLLDPAMTFARIPIRTMLAVMPMGMPGAPGFLRKKVLKWISGGADLDESVAVASLIAAGARDFVLRQPLPTRFTADQLKALDVPVLALIAGRSVIHDGRRATETAAKLLPRAEVELWPHASHAISGEYADEIGGRAHRFWNRVDGETAGRTAFS</sequence>
<dbReference type="InterPro" id="IPR029058">
    <property type="entry name" value="AB_hydrolase_fold"/>
</dbReference>
<dbReference type="InterPro" id="IPR050266">
    <property type="entry name" value="AB_hydrolase_sf"/>
</dbReference>
<dbReference type="EMBL" id="JABFYL010000024">
    <property type="protein sequence ID" value="NVN50525.1"/>
    <property type="molecule type" value="Genomic_DNA"/>
</dbReference>
<keyword evidence="3" id="KW-1185">Reference proteome</keyword>
<reference evidence="2 3" key="1">
    <citation type="submission" date="2020-05" db="EMBL/GenBank/DDBJ databases">
        <title>Draft genome sequence of Mycobacterium hippocampi DL, isolated from European seabass, Dicentrarchus labrax, reared in fish farms.</title>
        <authorList>
            <person name="Stathopoulou P."/>
            <person name="Asimakis E."/>
            <person name="Tzokas K."/>
            <person name="Batargias C."/>
            <person name="Tsiamis G."/>
        </authorList>
    </citation>
    <scope>NUCLEOTIDE SEQUENCE [LARGE SCALE GENOMIC DNA]</scope>
    <source>
        <strain evidence="2 3">DL</strain>
    </source>
</reference>
<dbReference type="AlphaFoldDB" id="A0A850PSN7"/>
<dbReference type="Proteomes" id="UP000570517">
    <property type="component" value="Unassembled WGS sequence"/>
</dbReference>
<proteinExistence type="predicted"/>
<protein>
    <recommendedName>
        <fullName evidence="1">AB hydrolase-1 domain-containing protein</fullName>
    </recommendedName>
</protein>
<name>A0A850PSN7_9MYCO</name>
<dbReference type="Pfam" id="PF12697">
    <property type="entry name" value="Abhydrolase_6"/>
    <property type="match status" value="1"/>
</dbReference>
<gene>
    <name evidence="2" type="ORF">HLY00_5464</name>
</gene>
<accession>A0A850PSN7</accession>
<dbReference type="RefSeq" id="WP_347133343.1">
    <property type="nucleotide sequence ID" value="NZ_JABFYL010000024.1"/>
</dbReference>
<dbReference type="PANTHER" id="PTHR43798">
    <property type="entry name" value="MONOACYLGLYCEROL LIPASE"/>
    <property type="match status" value="1"/>
</dbReference>
<dbReference type="GO" id="GO:0003824">
    <property type="term" value="F:catalytic activity"/>
    <property type="evidence" value="ECO:0007669"/>
    <property type="project" value="UniProtKB-ARBA"/>
</dbReference>
<evidence type="ECO:0000313" key="2">
    <source>
        <dbReference type="EMBL" id="NVN50525.1"/>
    </source>
</evidence>
<evidence type="ECO:0000259" key="1">
    <source>
        <dbReference type="Pfam" id="PF12697"/>
    </source>
</evidence>
<evidence type="ECO:0000313" key="3">
    <source>
        <dbReference type="Proteomes" id="UP000570517"/>
    </source>
</evidence>